<dbReference type="Pfam" id="PF13519">
    <property type="entry name" value="VWA_2"/>
    <property type="match status" value="1"/>
</dbReference>
<evidence type="ECO:0000313" key="3">
    <source>
        <dbReference type="EMBL" id="KXK65665.1"/>
    </source>
</evidence>
<comment type="caution">
    <text evidence="3">The sequence shown here is derived from an EMBL/GenBank/DDBJ whole genome shotgun (WGS) entry which is preliminary data.</text>
</comment>
<feature type="non-terminal residue" evidence="3">
    <location>
        <position position="510"/>
    </location>
</feature>
<dbReference type="Pfam" id="PF21426">
    <property type="entry name" value="GBS104-like_Ig"/>
    <property type="match status" value="1"/>
</dbReference>
<dbReference type="SUPFAM" id="SSF53300">
    <property type="entry name" value="vWA-like"/>
    <property type="match status" value="1"/>
</dbReference>
<keyword evidence="4" id="KW-1185">Reference proteome</keyword>
<feature type="chain" id="PRO_5038355099" evidence="1">
    <location>
        <begin position="29"/>
        <end position="510"/>
    </location>
</feature>
<dbReference type="InterPro" id="IPR036465">
    <property type="entry name" value="vWFA_dom_sf"/>
</dbReference>
<accession>A0A136Q4R5</accession>
<dbReference type="Proteomes" id="UP000070366">
    <property type="component" value="Unassembled WGS sequence"/>
</dbReference>
<dbReference type="RefSeq" id="WP_066739847.1">
    <property type="nucleotide sequence ID" value="NZ_KQ965519.1"/>
</dbReference>
<dbReference type="InterPro" id="IPR002035">
    <property type="entry name" value="VWF_A"/>
</dbReference>
<dbReference type="PROSITE" id="PS50234">
    <property type="entry name" value="VWFA"/>
    <property type="match status" value="1"/>
</dbReference>
<name>A0A136Q4R5_9FIRM</name>
<dbReference type="InterPro" id="IPR051266">
    <property type="entry name" value="CLCR"/>
</dbReference>
<proteinExistence type="predicted"/>
<sequence>MNLKRFTSFALAFILCFTLAPVNASALASESGTVKNGYYNDSGQWVEGELQQTLPDGIHSVNKTAMPKGDNTYDVTLEVVTKQKIEQLSPKSAMVLVADTSGSMNDDSRLKMFQNSSDKLIDTYAGDGENSGRYLAIVQFSTGANVVLNWTDVSTAEGKKSAKDAINNLRANEGTNLQAGLKMATSLYKSDTVKDITKENKDTVVITDGAPTYYLEKCSGGLITWFHKHVVIDGVTYDEEGSGSSGSQTINERTAQEATTLKNESTVYTVCYGAQNDYTYKKGPKVSEFLQQNIASSDKTALIATDASAIEKVFEVIAESVVSGITGENLTVTDGSAPFVKVSGLPADISQGENGFTWKLQNATTEEKDGETYYTYQLKYTVQLDADNADFKEENWYPLNGKTELNMPDGKKVKFPIPAAQGTKTRYTVTYTDGVDGEEVFKDKVFENCITGSKTPDYGETPVRDGYTFKGWSPEIEDTVTKTVVYNATWDLNLIDLNVAPVINATDKVL</sequence>
<reference evidence="4" key="1">
    <citation type="submission" date="2016-02" db="EMBL/GenBank/DDBJ databases">
        <authorList>
            <person name="Mitreva M."/>
            <person name="Pepin K.H."/>
            <person name="Mihindukulasuriya K.A."/>
            <person name="Fulton R."/>
            <person name="Fronick C."/>
            <person name="O'Laughlin M."/>
            <person name="Miner T."/>
            <person name="Herter B."/>
            <person name="Rosa B.A."/>
            <person name="Cordes M."/>
            <person name="Tomlinson C."/>
            <person name="Wollam A."/>
            <person name="Palsikar V.B."/>
            <person name="Mardis E.R."/>
            <person name="Wilson R.K."/>
        </authorList>
    </citation>
    <scope>NUCLEOTIDE SEQUENCE [LARGE SCALE GENOMIC DNA]</scope>
    <source>
        <strain evidence="4">DSM 22607</strain>
    </source>
</reference>
<dbReference type="AlphaFoldDB" id="A0A136Q4R5"/>
<evidence type="ECO:0000256" key="1">
    <source>
        <dbReference type="SAM" id="SignalP"/>
    </source>
</evidence>
<dbReference type="SMART" id="SM00327">
    <property type="entry name" value="VWA"/>
    <property type="match status" value="1"/>
</dbReference>
<evidence type="ECO:0000259" key="2">
    <source>
        <dbReference type="PROSITE" id="PS50234"/>
    </source>
</evidence>
<dbReference type="Gene3D" id="3.40.50.410">
    <property type="entry name" value="von Willebrand factor, type A domain"/>
    <property type="match status" value="1"/>
</dbReference>
<evidence type="ECO:0000313" key="4">
    <source>
        <dbReference type="Proteomes" id="UP000070366"/>
    </source>
</evidence>
<keyword evidence="1" id="KW-0732">Signal</keyword>
<dbReference type="InterPro" id="IPR049319">
    <property type="entry name" value="GBS104-like_Ig"/>
</dbReference>
<dbReference type="EMBL" id="LSZW01000058">
    <property type="protein sequence ID" value="KXK65665.1"/>
    <property type="molecule type" value="Genomic_DNA"/>
</dbReference>
<organism evidence="3 4">
    <name type="scientific">Christensenella minuta</name>
    <dbReference type="NCBI Taxonomy" id="626937"/>
    <lineage>
        <taxon>Bacteria</taxon>
        <taxon>Bacillati</taxon>
        <taxon>Bacillota</taxon>
        <taxon>Clostridia</taxon>
        <taxon>Christensenellales</taxon>
        <taxon>Christensenellaceae</taxon>
        <taxon>Christensenella</taxon>
    </lineage>
</organism>
<dbReference type="PANTHER" id="PTHR10579">
    <property type="entry name" value="CALCIUM-ACTIVATED CHLORIDE CHANNEL REGULATOR"/>
    <property type="match status" value="1"/>
</dbReference>
<feature type="signal peptide" evidence="1">
    <location>
        <begin position="1"/>
        <end position="28"/>
    </location>
</feature>
<dbReference type="Gene3D" id="2.60.40.2110">
    <property type="match status" value="1"/>
</dbReference>
<dbReference type="CDD" id="cd00198">
    <property type="entry name" value="vWFA"/>
    <property type="match status" value="1"/>
</dbReference>
<feature type="domain" description="VWFA" evidence="2">
    <location>
        <begin position="93"/>
        <end position="317"/>
    </location>
</feature>
<dbReference type="STRING" id="626937.HMPREF3293_01484"/>
<gene>
    <name evidence="3" type="ORF">HMPREF3293_01484</name>
</gene>
<dbReference type="PANTHER" id="PTHR10579:SF43">
    <property type="entry name" value="ZINC FINGER (C3HC4-TYPE RING FINGER) FAMILY PROTEIN"/>
    <property type="match status" value="1"/>
</dbReference>
<protein>
    <submittedName>
        <fullName evidence="3">von Willebrand factor type A domain protein</fullName>
    </submittedName>
</protein>